<feature type="compositionally biased region" description="Gly residues" evidence="1">
    <location>
        <begin position="1"/>
        <end position="11"/>
    </location>
</feature>
<sequence>MQCLGQVGGGEDGGRAGVAHPRNPERSWSRCQWSPLLSSHGNEIPPLVLSEVLPDVDLFVGVAGVGERPDLAGRRPRAASASTGRRTASASWGNGTPHTGCLPYKDDRMLAVILSKAMLLAKNTEITDPTILGQL</sequence>
<feature type="region of interest" description="Disordered" evidence="1">
    <location>
        <begin position="67"/>
        <end position="98"/>
    </location>
</feature>
<evidence type="ECO:0000259" key="2">
    <source>
        <dbReference type="Pfam" id="PF24879"/>
    </source>
</evidence>
<keyword evidence="4" id="KW-1185">Reference proteome</keyword>
<dbReference type="Pfam" id="PF24879">
    <property type="entry name" value="DUF7737"/>
    <property type="match status" value="1"/>
</dbReference>
<accession>A0ABN5VRZ8</accession>
<proteinExistence type="predicted"/>
<dbReference type="EMBL" id="AP018448">
    <property type="protein sequence ID" value="BBC36074.1"/>
    <property type="molecule type" value="Genomic_DNA"/>
</dbReference>
<feature type="domain" description="DUF7737" evidence="2">
    <location>
        <begin position="100"/>
        <end position="135"/>
    </location>
</feature>
<name>A0ABN5VRZ8_9ACTN</name>
<organism evidence="3 4">
    <name type="scientific">Streptomyces graminofaciens</name>
    <dbReference type="NCBI Taxonomy" id="68212"/>
    <lineage>
        <taxon>Bacteria</taxon>
        <taxon>Bacillati</taxon>
        <taxon>Actinomycetota</taxon>
        <taxon>Actinomycetes</taxon>
        <taxon>Kitasatosporales</taxon>
        <taxon>Streptomycetaceae</taxon>
        <taxon>Streptomyces</taxon>
    </lineage>
</organism>
<evidence type="ECO:0000313" key="4">
    <source>
        <dbReference type="Proteomes" id="UP001321542"/>
    </source>
</evidence>
<dbReference type="InterPro" id="IPR056639">
    <property type="entry name" value="DUF7737"/>
</dbReference>
<gene>
    <name evidence="3" type="ORF">SGFS_073680</name>
</gene>
<reference evidence="3 4" key="2">
    <citation type="journal article" date="2023" name="ChemBioChem">
        <title>Acyltransferase Domain Exchange between Two Independent Type I Polyketide Synthases in the Same Producer Strain of Macrolide Antibiotics.</title>
        <authorList>
            <person name="Kudo F."/>
            <person name="Kishikawa K."/>
            <person name="Tsuboi K."/>
            <person name="Kido T."/>
            <person name="Usui T."/>
            <person name="Hashimoto J."/>
            <person name="Shin-Ya K."/>
            <person name="Miyanaga A."/>
            <person name="Eguchi T."/>
        </authorList>
    </citation>
    <scope>NUCLEOTIDE SEQUENCE [LARGE SCALE GENOMIC DNA]</scope>
    <source>
        <strain evidence="3 4">A-8890</strain>
    </source>
</reference>
<reference evidence="3 4" key="1">
    <citation type="journal article" date="2010" name="ChemBioChem">
        <title>Cloning and characterization of the biosynthetic gene cluster of 16-membered macrolide antibiotic FD-891: involvement of a dual functional cytochrome P450 monooxygenase catalyzing epoxidation and hydroxylation.</title>
        <authorList>
            <person name="Kudo F."/>
            <person name="Motegi A."/>
            <person name="Mizoue K."/>
            <person name="Eguchi T."/>
        </authorList>
    </citation>
    <scope>NUCLEOTIDE SEQUENCE [LARGE SCALE GENOMIC DNA]</scope>
    <source>
        <strain evidence="3 4">A-8890</strain>
    </source>
</reference>
<protein>
    <recommendedName>
        <fullName evidence="2">DUF7737 domain-containing protein</fullName>
    </recommendedName>
</protein>
<feature type="region of interest" description="Disordered" evidence="1">
    <location>
        <begin position="1"/>
        <end position="26"/>
    </location>
</feature>
<feature type="compositionally biased region" description="Low complexity" evidence="1">
    <location>
        <begin position="78"/>
        <end position="91"/>
    </location>
</feature>
<evidence type="ECO:0000313" key="3">
    <source>
        <dbReference type="EMBL" id="BBC36074.1"/>
    </source>
</evidence>
<dbReference type="Proteomes" id="UP001321542">
    <property type="component" value="Chromosome"/>
</dbReference>
<evidence type="ECO:0000256" key="1">
    <source>
        <dbReference type="SAM" id="MobiDB-lite"/>
    </source>
</evidence>